<dbReference type="AlphaFoldDB" id="C7MN14"/>
<dbReference type="KEGG" id="ccu:Ccur_05870"/>
<keyword evidence="3" id="KW-1185">Reference proteome</keyword>
<evidence type="ECO:0000259" key="1">
    <source>
        <dbReference type="Pfam" id="PF04991"/>
    </source>
</evidence>
<dbReference type="STRING" id="469378.Ccur_05870"/>
<dbReference type="PANTHER" id="PTHR43404:SF2">
    <property type="entry name" value="LIPOPOLYSACCHARIDE CHOLINEPHOSPHOTRANSFERASE LICD"/>
    <property type="match status" value="1"/>
</dbReference>
<evidence type="ECO:0000313" key="2">
    <source>
        <dbReference type="EMBL" id="ACU94304.1"/>
    </source>
</evidence>
<dbReference type="Proteomes" id="UP000000954">
    <property type="component" value="Chromosome"/>
</dbReference>
<dbReference type="InterPro" id="IPR007074">
    <property type="entry name" value="LicD/FKTN/FKRP_NTP_transf"/>
</dbReference>
<organism evidence="2 3">
    <name type="scientific">Cryptobacterium curtum (strain ATCC 700683 / DSM 15641 / CCUG 43107 / 12-3)</name>
    <dbReference type="NCBI Taxonomy" id="469378"/>
    <lineage>
        <taxon>Bacteria</taxon>
        <taxon>Bacillati</taxon>
        <taxon>Actinomycetota</taxon>
        <taxon>Coriobacteriia</taxon>
        <taxon>Eggerthellales</taxon>
        <taxon>Eggerthellaceae</taxon>
        <taxon>Cryptobacterium</taxon>
    </lineage>
</organism>
<dbReference type="GO" id="GO:0009100">
    <property type="term" value="P:glycoprotein metabolic process"/>
    <property type="evidence" value="ECO:0007669"/>
    <property type="project" value="UniProtKB-ARBA"/>
</dbReference>
<gene>
    <name evidence="2" type="ordered locus">Ccur_05870</name>
</gene>
<dbReference type="EMBL" id="CP001682">
    <property type="protein sequence ID" value="ACU94304.1"/>
    <property type="molecule type" value="Genomic_DNA"/>
</dbReference>
<dbReference type="HOGENOM" id="CLU_075543_0_0_11"/>
<name>C7MN14_CRYCD</name>
<proteinExistence type="predicted"/>
<feature type="domain" description="LicD/FKTN/FKRP nucleotidyltransferase" evidence="1">
    <location>
        <begin position="32"/>
        <end position="264"/>
    </location>
</feature>
<dbReference type="eggNOG" id="COG3475">
    <property type="taxonomic scope" value="Bacteria"/>
</dbReference>
<dbReference type="PANTHER" id="PTHR43404">
    <property type="entry name" value="LIPOPOLYSACCHARIDE CHOLINEPHOSPHOTRANSFERASE LICD"/>
    <property type="match status" value="1"/>
</dbReference>
<dbReference type="Pfam" id="PF04991">
    <property type="entry name" value="LicD"/>
    <property type="match status" value="1"/>
</dbReference>
<evidence type="ECO:0000313" key="3">
    <source>
        <dbReference type="Proteomes" id="UP000000954"/>
    </source>
</evidence>
<protein>
    <submittedName>
        <fullName evidence="2">LPS biosynthesis protein</fullName>
    </submittedName>
</protein>
<accession>C7MN14</accession>
<sequence length="284" mass="32742">MAEAEYADVATGKLRELQLCELDLMQRFVAFCKKHDIRYYMIGGTLLGAVRHGGFIPWDDDVDLGVPRPDYDRFLELAEAEFTDKDTKVISIHHDQSSRQGMAKITSSKMQIINRSANVELKQDVWIDIIPLDGFPAPGLASCLHKARLMFWKVMDATTEFDYVVDTKRKRGFPQDQLVSILGFLCRYIHPFGHDYHRIFMKMEDALRKYPYDESTRCINMYAAQGFREVFPREAMGEGAPILFEGEPFTAPAQMYKVLTIIYGKDYMSPPPIDERNYHNSEVL</sequence>
<dbReference type="InterPro" id="IPR052942">
    <property type="entry name" value="LPS_cholinephosphotransferase"/>
</dbReference>
<reference evidence="2 3" key="1">
    <citation type="journal article" date="2009" name="Stand. Genomic Sci.">
        <title>Complete genome sequence of Cryptobacterium curtum type strain (12-3).</title>
        <authorList>
            <person name="Mavrommatis K."/>
            <person name="Pukall R."/>
            <person name="Rohde C."/>
            <person name="Chen F."/>
            <person name="Sims D."/>
            <person name="Brettin T."/>
            <person name="Kuske C."/>
            <person name="Detter J.C."/>
            <person name="Han C."/>
            <person name="Lapidus A."/>
            <person name="Copeland A."/>
            <person name="Glavina Del Rio T."/>
            <person name="Nolan M."/>
            <person name="Lucas S."/>
            <person name="Tice H."/>
            <person name="Cheng J.F."/>
            <person name="Bruce D."/>
            <person name="Goodwin L."/>
            <person name="Pitluck S."/>
            <person name="Ovchinnikova G."/>
            <person name="Pati A."/>
            <person name="Ivanova N."/>
            <person name="Chen A."/>
            <person name="Palaniappan K."/>
            <person name="Chain P."/>
            <person name="D'haeseleer P."/>
            <person name="Goker M."/>
            <person name="Bristow J."/>
            <person name="Eisen J.A."/>
            <person name="Markowitz V."/>
            <person name="Hugenholtz P."/>
            <person name="Rohde M."/>
            <person name="Klenk H.P."/>
            <person name="Kyrpides N.C."/>
        </authorList>
    </citation>
    <scope>NUCLEOTIDE SEQUENCE [LARGE SCALE GENOMIC DNA]</scope>
    <source>
        <strain evidence="3">ATCC 700683 / DSM 15641 / 12-3</strain>
    </source>
</reference>